<dbReference type="EMBL" id="CP011454">
    <property type="protein sequence ID" value="AMW04404.1"/>
    <property type="molecule type" value="Genomic_DNA"/>
</dbReference>
<sequence length="491" mass="53588">MTDRLPALLALLDSADVRDRIRLMIEELGGVSDTDAEAIVEHTDARLHGIAESLRDVCFDDDTSEAHNMLPWIWLELRFEWMRYNLQMQYQTILLGTANPALMARGAALSYLLEAVELHLDAESAFLVQKIAADPAGAARGAIERTDRLFSLMASASAGGRDAVESLLVAQDQIARHTDSQPVRQEMSKAISAVIEKVGGALRVSVVDFAHAFEGVLIRQLGQAPVRVALSQESPDYNLTIPSAVANALLKASAEWMSAIAASSLHRTAQERMEAGLPAHVTLRVSLKRTGDRVELMLSDDADGTVDYHPQWRAWPIRDLKLSLSQNAGTGSTMIFRCDVASVTEYLMLRVGASDRDAVVGIPMRMVGHIERRDASAVAVQGSRLISRQDGGTVQLIDLGDSMFQAPISADEATYVHVRPDGDEGDALALRVRGVEGVCRGSLKSMPAMLEQAPLRGFVQADQRIVGIVDFDRLLERDTDTQRWTLMLAAA</sequence>
<evidence type="ECO:0008006" key="3">
    <source>
        <dbReference type="Google" id="ProtNLM"/>
    </source>
</evidence>
<proteinExistence type="predicted"/>
<dbReference type="RefSeq" id="WP_026849941.1">
    <property type="nucleotide sequence ID" value="NZ_CP011454.1"/>
</dbReference>
<accession>A0A143BIZ3</accession>
<reference evidence="1 2" key="1">
    <citation type="journal article" date="2014" name="Proc. Natl. Acad. Sci. U.S.A.">
        <title>Functional type 2 photosynthetic reaction centers found in the rare bacterial phylum Gemmatimonadetes.</title>
        <authorList>
            <person name="Zeng Y."/>
            <person name="Feng F."/>
            <person name="Medova H."/>
            <person name="Dean J."/>
            <person name="Koblizek M."/>
        </authorList>
    </citation>
    <scope>NUCLEOTIDE SEQUENCE [LARGE SCALE GENOMIC DNA]</scope>
    <source>
        <strain evidence="1 2">AP64</strain>
    </source>
</reference>
<protein>
    <recommendedName>
        <fullName evidence="3">CheW-like domain-containing protein</fullName>
    </recommendedName>
</protein>
<name>A0A143BIZ3_9BACT</name>
<evidence type="ECO:0000313" key="1">
    <source>
        <dbReference type="EMBL" id="AMW04404.1"/>
    </source>
</evidence>
<dbReference type="AlphaFoldDB" id="A0A143BIZ3"/>
<reference evidence="1 2" key="2">
    <citation type="journal article" date="2016" name="Environ. Microbiol. Rep.">
        <title>Metagenomic evidence for the presence of phototrophic Gemmatimonadetes bacteria in diverse environments.</title>
        <authorList>
            <person name="Zeng Y."/>
            <person name="Baumbach J."/>
            <person name="Barbosa E.G."/>
            <person name="Azevedo V."/>
            <person name="Zhang C."/>
            <person name="Koblizek M."/>
        </authorList>
    </citation>
    <scope>NUCLEOTIDE SEQUENCE [LARGE SCALE GENOMIC DNA]</scope>
    <source>
        <strain evidence="1 2">AP64</strain>
    </source>
</reference>
<dbReference type="GO" id="GO:0006935">
    <property type="term" value="P:chemotaxis"/>
    <property type="evidence" value="ECO:0007669"/>
    <property type="project" value="InterPro"/>
</dbReference>
<gene>
    <name evidence="1" type="ORF">GEMMAAP_05230</name>
</gene>
<dbReference type="SUPFAM" id="SSF50341">
    <property type="entry name" value="CheW-like"/>
    <property type="match status" value="1"/>
</dbReference>
<dbReference type="eggNOG" id="ENOG5033VHD">
    <property type="taxonomic scope" value="Bacteria"/>
</dbReference>
<dbReference type="GO" id="GO:0007165">
    <property type="term" value="P:signal transduction"/>
    <property type="evidence" value="ECO:0007669"/>
    <property type="project" value="InterPro"/>
</dbReference>
<evidence type="ECO:0000313" key="2">
    <source>
        <dbReference type="Proteomes" id="UP000076404"/>
    </source>
</evidence>
<dbReference type="InterPro" id="IPR036061">
    <property type="entry name" value="CheW-like_dom_sf"/>
</dbReference>
<organism evidence="1 2">
    <name type="scientific">Gemmatimonas phototrophica</name>
    <dbReference type="NCBI Taxonomy" id="1379270"/>
    <lineage>
        <taxon>Bacteria</taxon>
        <taxon>Pseudomonadati</taxon>
        <taxon>Gemmatimonadota</taxon>
        <taxon>Gemmatimonadia</taxon>
        <taxon>Gemmatimonadales</taxon>
        <taxon>Gemmatimonadaceae</taxon>
        <taxon>Gemmatimonas</taxon>
    </lineage>
</organism>
<keyword evidence="2" id="KW-1185">Reference proteome</keyword>
<dbReference type="Proteomes" id="UP000076404">
    <property type="component" value="Chromosome"/>
</dbReference>
<dbReference type="KEGG" id="gph:GEMMAAP_05230"/>